<keyword evidence="9" id="KW-0175">Coiled coil</keyword>
<dbReference type="RefSeq" id="WP_245934833.1">
    <property type="nucleotide sequence ID" value="NZ_QLMH01000029.1"/>
</dbReference>
<dbReference type="InterPro" id="IPR003018">
    <property type="entry name" value="GAF"/>
</dbReference>
<dbReference type="EMBL" id="QLMH01000029">
    <property type="protein sequence ID" value="RAK14858.1"/>
    <property type="molecule type" value="Genomic_DNA"/>
</dbReference>
<dbReference type="SUPFAM" id="SSF55781">
    <property type="entry name" value="GAF domain-like"/>
    <property type="match status" value="1"/>
</dbReference>
<dbReference type="SUPFAM" id="SSF55874">
    <property type="entry name" value="ATPase domain of HSP90 chaperone/DNA topoisomerase II/histidine kinase"/>
    <property type="match status" value="1"/>
</dbReference>
<dbReference type="InterPro" id="IPR003661">
    <property type="entry name" value="HisK_dim/P_dom"/>
</dbReference>
<organism evidence="11 12">
    <name type="scientific">Paranoxybacillus vitaminiphilus</name>
    <dbReference type="NCBI Taxonomy" id="581036"/>
    <lineage>
        <taxon>Bacteria</taxon>
        <taxon>Bacillati</taxon>
        <taxon>Bacillota</taxon>
        <taxon>Bacilli</taxon>
        <taxon>Bacillales</taxon>
        <taxon>Anoxybacillaceae</taxon>
        <taxon>Paranoxybacillus</taxon>
    </lineage>
</organism>
<dbReference type="SUPFAM" id="SSF47384">
    <property type="entry name" value="Homodimeric domain of signal transducing histidine kinase"/>
    <property type="match status" value="1"/>
</dbReference>
<accession>A0A327Y0W1</accession>
<keyword evidence="5" id="KW-0547">Nucleotide-binding</keyword>
<evidence type="ECO:0000256" key="4">
    <source>
        <dbReference type="ARBA" id="ARBA00022679"/>
    </source>
</evidence>
<keyword evidence="6" id="KW-0418">Kinase</keyword>
<comment type="catalytic activity">
    <reaction evidence="1">
        <text>ATP + protein L-histidine = ADP + protein N-phospho-L-histidine.</text>
        <dbReference type="EC" id="2.7.13.3"/>
    </reaction>
</comment>
<dbReference type="GO" id="GO:0000155">
    <property type="term" value="F:phosphorelay sensor kinase activity"/>
    <property type="evidence" value="ECO:0007669"/>
    <property type="project" value="InterPro"/>
</dbReference>
<dbReference type="GO" id="GO:0005524">
    <property type="term" value="F:ATP binding"/>
    <property type="evidence" value="ECO:0007669"/>
    <property type="project" value="UniProtKB-KW"/>
</dbReference>
<dbReference type="SMART" id="SM00065">
    <property type="entry name" value="GAF"/>
    <property type="match status" value="1"/>
</dbReference>
<dbReference type="PANTHER" id="PTHR43065">
    <property type="entry name" value="SENSOR HISTIDINE KINASE"/>
    <property type="match status" value="1"/>
</dbReference>
<name>A0A327Y0W1_9BACL</name>
<evidence type="ECO:0000256" key="2">
    <source>
        <dbReference type="ARBA" id="ARBA00012438"/>
    </source>
</evidence>
<evidence type="ECO:0000256" key="9">
    <source>
        <dbReference type="SAM" id="Coils"/>
    </source>
</evidence>
<evidence type="ECO:0000256" key="3">
    <source>
        <dbReference type="ARBA" id="ARBA00022553"/>
    </source>
</evidence>
<evidence type="ECO:0000256" key="1">
    <source>
        <dbReference type="ARBA" id="ARBA00000085"/>
    </source>
</evidence>
<dbReference type="PANTHER" id="PTHR43065:SF10">
    <property type="entry name" value="PEROXIDE STRESS-ACTIVATED HISTIDINE KINASE MAK3"/>
    <property type="match status" value="1"/>
</dbReference>
<dbReference type="Proteomes" id="UP000248555">
    <property type="component" value="Unassembled WGS sequence"/>
</dbReference>
<dbReference type="InterPro" id="IPR005467">
    <property type="entry name" value="His_kinase_dom"/>
</dbReference>
<dbReference type="SMART" id="SM00388">
    <property type="entry name" value="HisKA"/>
    <property type="match status" value="1"/>
</dbReference>
<keyword evidence="4" id="KW-0808">Transferase</keyword>
<evidence type="ECO:0000256" key="5">
    <source>
        <dbReference type="ARBA" id="ARBA00022741"/>
    </source>
</evidence>
<keyword evidence="3" id="KW-0597">Phosphoprotein</keyword>
<evidence type="ECO:0000256" key="6">
    <source>
        <dbReference type="ARBA" id="ARBA00022777"/>
    </source>
</evidence>
<feature type="domain" description="Histidine kinase" evidence="10">
    <location>
        <begin position="208"/>
        <end position="420"/>
    </location>
</feature>
<dbReference type="InterPro" id="IPR029016">
    <property type="entry name" value="GAF-like_dom_sf"/>
</dbReference>
<sequence length="425" mass="49653">MESLQKEIEANIDSSLVAALESLRLALEVTRVTIFRLLSFNDTYRLKRICKIQRIPSLSMVRDEIDIQKESMASLAKLFDGNVFVGHSDQLEGEVRILFEEHRIRSFMIAPIVIRDERWGFLTVVDCAQKRRFSNHEKAIFWALARTVGESLKRQQMFLQLQQMKKEMEQLNATLQLKIEEEVRKNREKDLMLIQQSRYATMGEMLRNIAHQWRQPLNILALLLQDLKEAYEYGELTEIYLQKSIKKCLIQIQHMSCTINDFRDFFKPHKEASSFRPFQVIRQALKIISASLDHYDIQVKIQNQTKAYIYGYPNELSQVLINLLTNAREEFVRRQIEERSIWIRTFADEDFVYIEIKDNAGGIDESIYPYLFKPYVTTKKEGTGLGLYMAKMIITKMGGDLSAHSEKNGATFTICLPRKKEGRGL</sequence>
<evidence type="ECO:0000256" key="8">
    <source>
        <dbReference type="ARBA" id="ARBA00023012"/>
    </source>
</evidence>
<dbReference type="Gene3D" id="3.30.450.40">
    <property type="match status" value="1"/>
</dbReference>
<keyword evidence="8" id="KW-0902">Two-component regulatory system</keyword>
<evidence type="ECO:0000313" key="12">
    <source>
        <dbReference type="Proteomes" id="UP000248555"/>
    </source>
</evidence>
<dbReference type="PRINTS" id="PR00344">
    <property type="entry name" value="BCTRLSENSOR"/>
</dbReference>
<dbReference type="Gene3D" id="1.10.287.130">
    <property type="match status" value="1"/>
</dbReference>
<evidence type="ECO:0000259" key="10">
    <source>
        <dbReference type="PROSITE" id="PS50109"/>
    </source>
</evidence>
<gene>
    <name evidence="11" type="ORF">B0I26_12913</name>
</gene>
<proteinExistence type="predicted"/>
<dbReference type="InterPro" id="IPR003594">
    <property type="entry name" value="HATPase_dom"/>
</dbReference>
<dbReference type="Pfam" id="PF01590">
    <property type="entry name" value="GAF"/>
    <property type="match status" value="1"/>
</dbReference>
<evidence type="ECO:0000313" key="11">
    <source>
        <dbReference type="EMBL" id="RAK14858.1"/>
    </source>
</evidence>
<dbReference type="InterPro" id="IPR036890">
    <property type="entry name" value="HATPase_C_sf"/>
</dbReference>
<evidence type="ECO:0000256" key="7">
    <source>
        <dbReference type="ARBA" id="ARBA00022840"/>
    </source>
</evidence>
<dbReference type="PROSITE" id="PS50109">
    <property type="entry name" value="HIS_KIN"/>
    <property type="match status" value="1"/>
</dbReference>
<comment type="caution">
    <text evidence="11">The sequence shown here is derived from an EMBL/GenBank/DDBJ whole genome shotgun (WGS) entry which is preliminary data.</text>
</comment>
<dbReference type="Gene3D" id="3.30.565.10">
    <property type="entry name" value="Histidine kinase-like ATPase, C-terminal domain"/>
    <property type="match status" value="1"/>
</dbReference>
<keyword evidence="7" id="KW-0067">ATP-binding</keyword>
<dbReference type="CDD" id="cd00082">
    <property type="entry name" value="HisKA"/>
    <property type="match status" value="1"/>
</dbReference>
<reference evidence="11 12" key="1">
    <citation type="submission" date="2018-06" db="EMBL/GenBank/DDBJ databases">
        <title>Genomic Encyclopedia of Type Strains, Phase III (KMG-III): the genomes of soil and plant-associated and newly described type strains.</title>
        <authorList>
            <person name="Whitman W."/>
        </authorList>
    </citation>
    <scope>NUCLEOTIDE SEQUENCE [LARGE SCALE GENOMIC DNA]</scope>
    <source>
        <strain evidence="11 12">CGMCC 1.8979</strain>
    </source>
</reference>
<feature type="coiled-coil region" evidence="9">
    <location>
        <begin position="154"/>
        <end position="185"/>
    </location>
</feature>
<protein>
    <recommendedName>
        <fullName evidence="2">histidine kinase</fullName>
        <ecNumber evidence="2">2.7.13.3</ecNumber>
    </recommendedName>
</protein>
<dbReference type="InterPro" id="IPR004358">
    <property type="entry name" value="Sig_transdc_His_kin-like_C"/>
</dbReference>
<keyword evidence="12" id="KW-1185">Reference proteome</keyword>
<dbReference type="EC" id="2.7.13.3" evidence="2"/>
<dbReference type="SMART" id="SM00387">
    <property type="entry name" value="HATPase_c"/>
    <property type="match status" value="1"/>
</dbReference>
<dbReference type="InterPro" id="IPR036097">
    <property type="entry name" value="HisK_dim/P_sf"/>
</dbReference>
<dbReference type="AlphaFoldDB" id="A0A327Y0W1"/>
<dbReference type="Pfam" id="PF02518">
    <property type="entry name" value="HATPase_c"/>
    <property type="match status" value="1"/>
</dbReference>